<dbReference type="InterPro" id="IPR009057">
    <property type="entry name" value="Homeodomain-like_sf"/>
</dbReference>
<dbReference type="OrthoDB" id="9796019at2"/>
<dbReference type="Gene3D" id="1.10.10.60">
    <property type="entry name" value="Homeodomain-like"/>
    <property type="match status" value="1"/>
</dbReference>
<dbReference type="InterPro" id="IPR050109">
    <property type="entry name" value="HTH-type_TetR-like_transc_reg"/>
</dbReference>
<dbReference type="PANTHER" id="PTHR30055:SF148">
    <property type="entry name" value="TETR-FAMILY TRANSCRIPTIONAL REGULATOR"/>
    <property type="match status" value="1"/>
</dbReference>
<keyword evidence="2 4" id="KW-0238">DNA-binding</keyword>
<dbReference type="InterPro" id="IPR001647">
    <property type="entry name" value="HTH_TetR"/>
</dbReference>
<proteinExistence type="predicted"/>
<sequence length="198" mass="22173">MSSEGDGARATRRRGTELEAAILRATWDELTAVGYARLSMEGVAERAQTGKQVLYRRWRNRAELVLAAARHRFTAIADDIPDTGDLREDVLALLRRMVRRFSDFGPDLVHGLMAEAGDLGPEVREIMTGVMGTILERAARRGEIRIEAVNRRITTLPADLLRHEMLLTKDPIPEAAIIEIVDEVFLPLIRARGERPPV</sequence>
<feature type="DNA-binding region" description="H-T-H motif" evidence="4">
    <location>
        <begin position="39"/>
        <end position="58"/>
    </location>
</feature>
<dbReference type="Pfam" id="PF00440">
    <property type="entry name" value="TetR_N"/>
    <property type="match status" value="1"/>
</dbReference>
<dbReference type="PANTHER" id="PTHR30055">
    <property type="entry name" value="HTH-TYPE TRANSCRIPTIONAL REGULATOR RUTR"/>
    <property type="match status" value="1"/>
</dbReference>
<protein>
    <submittedName>
        <fullName evidence="6">TetR family transcriptional regulator</fullName>
    </submittedName>
</protein>
<keyword evidence="7" id="KW-1185">Reference proteome</keyword>
<dbReference type="SUPFAM" id="SSF48498">
    <property type="entry name" value="Tetracyclin repressor-like, C-terminal domain"/>
    <property type="match status" value="1"/>
</dbReference>
<gene>
    <name evidence="6" type="ORF">FB559_4641</name>
</gene>
<feature type="domain" description="HTH tetR-type" evidence="5">
    <location>
        <begin position="16"/>
        <end position="76"/>
    </location>
</feature>
<dbReference type="GO" id="GO:0003700">
    <property type="term" value="F:DNA-binding transcription factor activity"/>
    <property type="evidence" value="ECO:0007669"/>
    <property type="project" value="TreeGrafter"/>
</dbReference>
<evidence type="ECO:0000256" key="2">
    <source>
        <dbReference type="ARBA" id="ARBA00023125"/>
    </source>
</evidence>
<dbReference type="Gene3D" id="1.10.357.10">
    <property type="entry name" value="Tetracycline Repressor, domain 2"/>
    <property type="match status" value="1"/>
</dbReference>
<dbReference type="EMBL" id="VFOZ01000001">
    <property type="protein sequence ID" value="TQL98988.1"/>
    <property type="molecule type" value="Genomic_DNA"/>
</dbReference>
<dbReference type="PROSITE" id="PS50977">
    <property type="entry name" value="HTH_TETR_2"/>
    <property type="match status" value="1"/>
</dbReference>
<reference evidence="6 7" key="1">
    <citation type="submission" date="2019-06" db="EMBL/GenBank/DDBJ databases">
        <title>Sequencing the genomes of 1000 actinobacteria strains.</title>
        <authorList>
            <person name="Klenk H.-P."/>
        </authorList>
    </citation>
    <scope>NUCLEOTIDE SEQUENCE [LARGE SCALE GENOMIC DNA]</scope>
    <source>
        <strain evidence="6 7">DSM 102200</strain>
    </source>
</reference>
<dbReference type="SUPFAM" id="SSF46689">
    <property type="entry name" value="Homeodomain-like"/>
    <property type="match status" value="1"/>
</dbReference>
<evidence type="ECO:0000313" key="7">
    <source>
        <dbReference type="Proteomes" id="UP000316096"/>
    </source>
</evidence>
<accession>A0A543CPF9</accession>
<keyword evidence="1" id="KW-0805">Transcription regulation</keyword>
<evidence type="ECO:0000313" key="6">
    <source>
        <dbReference type="EMBL" id="TQL98988.1"/>
    </source>
</evidence>
<name>A0A543CPF9_9ACTN</name>
<dbReference type="GO" id="GO:0000976">
    <property type="term" value="F:transcription cis-regulatory region binding"/>
    <property type="evidence" value="ECO:0007669"/>
    <property type="project" value="TreeGrafter"/>
</dbReference>
<dbReference type="AlphaFoldDB" id="A0A543CPF9"/>
<dbReference type="RefSeq" id="WP_141957526.1">
    <property type="nucleotide sequence ID" value="NZ_VFOZ01000001.1"/>
</dbReference>
<dbReference type="InterPro" id="IPR011075">
    <property type="entry name" value="TetR_C"/>
</dbReference>
<dbReference type="InterPro" id="IPR036271">
    <property type="entry name" value="Tet_transcr_reg_TetR-rel_C_sf"/>
</dbReference>
<evidence type="ECO:0000256" key="4">
    <source>
        <dbReference type="PROSITE-ProRule" id="PRU00335"/>
    </source>
</evidence>
<evidence type="ECO:0000256" key="1">
    <source>
        <dbReference type="ARBA" id="ARBA00023015"/>
    </source>
</evidence>
<dbReference type="Proteomes" id="UP000316096">
    <property type="component" value="Unassembled WGS sequence"/>
</dbReference>
<evidence type="ECO:0000256" key="3">
    <source>
        <dbReference type="ARBA" id="ARBA00023163"/>
    </source>
</evidence>
<dbReference type="Pfam" id="PF16859">
    <property type="entry name" value="TetR_C_11"/>
    <property type="match status" value="1"/>
</dbReference>
<keyword evidence="3" id="KW-0804">Transcription</keyword>
<comment type="caution">
    <text evidence="6">The sequence shown here is derived from an EMBL/GenBank/DDBJ whole genome shotgun (WGS) entry which is preliminary data.</text>
</comment>
<organism evidence="6 7">
    <name type="scientific">Actinoallomurus bryophytorum</name>
    <dbReference type="NCBI Taxonomy" id="1490222"/>
    <lineage>
        <taxon>Bacteria</taxon>
        <taxon>Bacillati</taxon>
        <taxon>Actinomycetota</taxon>
        <taxon>Actinomycetes</taxon>
        <taxon>Streptosporangiales</taxon>
        <taxon>Thermomonosporaceae</taxon>
        <taxon>Actinoallomurus</taxon>
    </lineage>
</organism>
<evidence type="ECO:0000259" key="5">
    <source>
        <dbReference type="PROSITE" id="PS50977"/>
    </source>
</evidence>